<gene>
    <name evidence="1" type="ORF">GALL_30790</name>
</gene>
<evidence type="ECO:0008006" key="2">
    <source>
        <dbReference type="Google" id="ProtNLM"/>
    </source>
</evidence>
<comment type="caution">
    <text evidence="1">The sequence shown here is derived from an EMBL/GenBank/DDBJ whole genome shotgun (WGS) entry which is preliminary data.</text>
</comment>
<name>A0A1J5TJ94_9ZZZZ</name>
<dbReference type="AlphaFoldDB" id="A0A1J5TJ94"/>
<evidence type="ECO:0000313" key="1">
    <source>
        <dbReference type="EMBL" id="OIR16357.1"/>
    </source>
</evidence>
<dbReference type="Gene3D" id="2.50.20.10">
    <property type="entry name" value="Lipoprotein localisation LolA/LolB/LppX"/>
    <property type="match status" value="1"/>
</dbReference>
<protein>
    <recommendedName>
        <fullName evidence="2">Outer membrane lipoprotein-sorting protein</fullName>
    </recommendedName>
</protein>
<reference evidence="1" key="1">
    <citation type="submission" date="2016-10" db="EMBL/GenBank/DDBJ databases">
        <title>Sequence of Gallionella enrichment culture.</title>
        <authorList>
            <person name="Poehlein A."/>
            <person name="Muehling M."/>
            <person name="Daniel R."/>
        </authorList>
    </citation>
    <scope>NUCLEOTIDE SEQUENCE</scope>
</reference>
<proteinExistence type="predicted"/>
<dbReference type="EMBL" id="MLJW01000007">
    <property type="protein sequence ID" value="OIR16357.1"/>
    <property type="molecule type" value="Genomic_DNA"/>
</dbReference>
<sequence length="265" mass="29538">MRRFLCLACCLVSLTASAEVSKSHIAPAGKLTAAQIIAINVDARGGLKAWRAAKTLTMTGKLEAGSEKNPELPFVLKMKRAHMSRLEILFQNQTAVQVYDGVQGWKVRPFLGRNEVEPFTAGEKNAALDWQELDGPLVDYAKKGIKVKLQGTESVEGHRAYKLELTMDNGVERHVWIDAASFLELKIDGEPRMLDGKLRDVAIFYREYNKENGLTMPHILETVVDGGKHPYKMHIEHVAINQAMENALFAKPQLVVANASMQQTR</sequence>
<organism evidence="1">
    <name type="scientific">mine drainage metagenome</name>
    <dbReference type="NCBI Taxonomy" id="410659"/>
    <lineage>
        <taxon>unclassified sequences</taxon>
        <taxon>metagenomes</taxon>
        <taxon>ecological metagenomes</taxon>
    </lineage>
</organism>
<accession>A0A1J5TJ94</accession>